<dbReference type="GO" id="GO:0016020">
    <property type="term" value="C:membrane"/>
    <property type="evidence" value="ECO:0007669"/>
    <property type="project" value="InterPro"/>
</dbReference>
<evidence type="ECO:0000256" key="4">
    <source>
        <dbReference type="ARBA" id="ARBA00022729"/>
    </source>
</evidence>
<name>A0AAP5I5U2_9CYAN</name>
<dbReference type="SMART" id="SM00062">
    <property type="entry name" value="PBPb"/>
    <property type="match status" value="1"/>
</dbReference>
<dbReference type="GO" id="GO:0042597">
    <property type="term" value="C:periplasmic space"/>
    <property type="evidence" value="ECO:0007669"/>
    <property type="project" value="UniProtKB-SubCell"/>
</dbReference>
<dbReference type="GO" id="GO:0042626">
    <property type="term" value="F:ATPase-coupled transmembrane transporter activity"/>
    <property type="evidence" value="ECO:0007669"/>
    <property type="project" value="InterPro"/>
</dbReference>
<dbReference type="NCBIfam" id="TIGR01728">
    <property type="entry name" value="SsuA_fam"/>
    <property type="match status" value="1"/>
</dbReference>
<comment type="caution">
    <text evidence="8">The sequence shown here is derived from an EMBL/GenBank/DDBJ whole genome shotgun (WGS) entry which is preliminary data.</text>
</comment>
<evidence type="ECO:0000256" key="5">
    <source>
        <dbReference type="ARBA" id="ARBA00055538"/>
    </source>
</evidence>
<dbReference type="CDD" id="cd13557">
    <property type="entry name" value="PBP2_SsuA"/>
    <property type="match status" value="1"/>
</dbReference>
<dbReference type="Gene3D" id="3.40.190.10">
    <property type="entry name" value="Periplasmic binding protein-like II"/>
    <property type="match status" value="2"/>
</dbReference>
<accession>A0AAP5I5U2</accession>
<evidence type="ECO:0000256" key="6">
    <source>
        <dbReference type="ARBA" id="ARBA00070228"/>
    </source>
</evidence>
<comment type="similarity">
    <text evidence="2">Belongs to the bacterial solute-binding protein SsuA/TauA family.</text>
</comment>
<evidence type="ECO:0000256" key="3">
    <source>
        <dbReference type="ARBA" id="ARBA00022448"/>
    </source>
</evidence>
<gene>
    <name evidence="8" type="ORF">G7B40_000370</name>
</gene>
<keyword evidence="3" id="KW-0813">Transport</keyword>
<dbReference type="SUPFAM" id="SSF53850">
    <property type="entry name" value="Periplasmic binding protein-like II"/>
    <property type="match status" value="1"/>
</dbReference>
<evidence type="ECO:0000313" key="9">
    <source>
        <dbReference type="Proteomes" id="UP000667802"/>
    </source>
</evidence>
<dbReference type="InterPro" id="IPR015168">
    <property type="entry name" value="SsuA/THI5"/>
</dbReference>
<keyword evidence="9" id="KW-1185">Reference proteome</keyword>
<comment type="subcellular location">
    <subcellularLocation>
        <location evidence="1">Periplasm</location>
    </subcellularLocation>
</comment>
<dbReference type="Pfam" id="PF09084">
    <property type="entry name" value="NMT1"/>
    <property type="match status" value="1"/>
</dbReference>
<dbReference type="AlphaFoldDB" id="A0AAP5I5U2"/>
<organism evidence="8 9">
    <name type="scientific">Aetokthonos hydrillicola Thurmond2011</name>
    <dbReference type="NCBI Taxonomy" id="2712845"/>
    <lineage>
        <taxon>Bacteria</taxon>
        <taxon>Bacillati</taxon>
        <taxon>Cyanobacteriota</taxon>
        <taxon>Cyanophyceae</taxon>
        <taxon>Nostocales</taxon>
        <taxon>Hapalosiphonaceae</taxon>
        <taxon>Aetokthonos</taxon>
    </lineage>
</organism>
<protein>
    <recommendedName>
        <fullName evidence="6">Putative aliphatic sulfonates-binding protein</fullName>
    </recommendedName>
</protein>
<dbReference type="EMBL" id="JAALHA020000001">
    <property type="protein sequence ID" value="MDR9893040.1"/>
    <property type="molecule type" value="Genomic_DNA"/>
</dbReference>
<dbReference type="FunFam" id="3.40.190.10:FF:000050">
    <property type="entry name" value="Sulfonate ABC transporter substrate-binding protein"/>
    <property type="match status" value="1"/>
</dbReference>
<sequence>MKIPFLESRRTVLKRIVQYSTLGIFALSASFAGSFIQRTQAQNRPGINTTSVNLAYQTSGDIVKIKGAVEPQLKKLGITVNWIPFPAGPQLLEAMNAGRVDIGSVGETPPIFAQAAGAQLVYISGRKPSEGRGQALIVQKDSPIKKLSDLKGKKVVFQKGSSAHYLVLRALKEAGLKISDIQSVSLTPAEARDAFLQKKIDAWAVWDPNLAFVQREAGARVLRDSSGISTQGGFYLARREFATKNPEVVRVFLEEVDKLGEWAEQNPTEVAKILAPELKLDVPLLEQVTRRRTYRLKKLTPSVLTQQQRVADEYFEAKLLPRKIDIKEFLLESQQYQALTPKRLE</sequence>
<dbReference type="RefSeq" id="WP_208340241.1">
    <property type="nucleotide sequence ID" value="NZ_CAWQFN010000640.1"/>
</dbReference>
<reference evidence="9" key="1">
    <citation type="journal article" date="2021" name="Science">
        <title>Hunting the eagle killer: A cyanobacterial neurotoxin causes vacuolar myelinopathy.</title>
        <authorList>
            <person name="Breinlinger S."/>
            <person name="Phillips T.J."/>
            <person name="Haram B.N."/>
            <person name="Mares J."/>
            <person name="Martinez Yerena J.A."/>
            <person name="Hrouzek P."/>
            <person name="Sobotka R."/>
            <person name="Henderson W.M."/>
            <person name="Schmieder P."/>
            <person name="Williams S.M."/>
            <person name="Lauderdale J.D."/>
            <person name="Wilde H.D."/>
            <person name="Gerrin W."/>
            <person name="Kust A."/>
            <person name="Washington J.W."/>
            <person name="Wagner C."/>
            <person name="Geier B."/>
            <person name="Liebeke M."/>
            <person name="Enke H."/>
            <person name="Niedermeyer T.H.J."/>
            <person name="Wilde S.B."/>
        </authorList>
    </citation>
    <scope>NUCLEOTIDE SEQUENCE [LARGE SCALE GENOMIC DNA]</scope>
    <source>
        <strain evidence="9">Thurmond2011</strain>
    </source>
</reference>
<keyword evidence="4" id="KW-0732">Signal</keyword>
<dbReference type="Proteomes" id="UP000667802">
    <property type="component" value="Unassembled WGS sequence"/>
</dbReference>
<feature type="domain" description="Solute-binding protein family 3/N-terminal" evidence="7">
    <location>
        <begin position="64"/>
        <end position="270"/>
    </location>
</feature>
<dbReference type="PANTHER" id="PTHR30024">
    <property type="entry name" value="ALIPHATIC SULFONATES-BINDING PROTEIN-RELATED"/>
    <property type="match status" value="1"/>
</dbReference>
<evidence type="ECO:0000256" key="2">
    <source>
        <dbReference type="ARBA" id="ARBA00010742"/>
    </source>
</evidence>
<evidence type="ECO:0000259" key="7">
    <source>
        <dbReference type="SMART" id="SM00062"/>
    </source>
</evidence>
<comment type="function">
    <text evidence="5">Part of a binding-protein-dependent transport system for aliphatic sulfonates. Putative binding protein.</text>
</comment>
<proteinExistence type="inferred from homology"/>
<evidence type="ECO:0000313" key="8">
    <source>
        <dbReference type="EMBL" id="MDR9893040.1"/>
    </source>
</evidence>
<dbReference type="InterPro" id="IPR010067">
    <property type="entry name" value="ABC_SsuA_sub-bd"/>
</dbReference>
<evidence type="ECO:0000256" key="1">
    <source>
        <dbReference type="ARBA" id="ARBA00004418"/>
    </source>
</evidence>
<dbReference type="InterPro" id="IPR001638">
    <property type="entry name" value="Solute-binding_3/MltF_N"/>
</dbReference>
<dbReference type="PANTHER" id="PTHR30024:SF42">
    <property type="entry name" value="ALIPHATIC SULFONATES-BINDING PROTEIN-RELATED"/>
    <property type="match status" value="1"/>
</dbReference>